<keyword evidence="2" id="KW-1185">Reference proteome</keyword>
<accession>A0A9X2XER2</accession>
<gene>
    <name evidence="1" type="ORF">OC940_05920</name>
</gene>
<reference evidence="1" key="2">
    <citation type="journal article" date="2023" name="mSystems">
        <title>Charting the Lipopeptidome of Nonpathogenic Pseudomonas.</title>
        <authorList>
            <person name="Cesa-Luna C."/>
            <person name="Geudens N."/>
            <person name="Girard L."/>
            <person name="De Roo V."/>
            <person name="Maklad H.R."/>
            <person name="Martins J.C."/>
            <person name="Hofte M."/>
            <person name="De Mot R."/>
        </authorList>
    </citation>
    <scope>NUCLEOTIDE SEQUENCE</scope>
    <source>
        <strain evidence="1">B1M3-32</strain>
    </source>
</reference>
<dbReference type="AlphaFoldDB" id="A0A9X2XER2"/>
<reference evidence="1" key="1">
    <citation type="submission" date="2022-09" db="EMBL/GenBank/DDBJ databases">
        <authorList>
            <person name="Cesa-Luna C."/>
            <person name="Girard L."/>
            <person name="Lood C."/>
            <person name="Hofte M."/>
            <person name="De Mot R."/>
        </authorList>
    </citation>
    <scope>NUCLEOTIDE SEQUENCE</scope>
    <source>
        <strain evidence="1">B1M3-32</strain>
    </source>
</reference>
<evidence type="ECO:0000313" key="2">
    <source>
        <dbReference type="Proteomes" id="UP001139955"/>
    </source>
</evidence>
<comment type="caution">
    <text evidence="1">The sequence shown here is derived from an EMBL/GenBank/DDBJ whole genome shotgun (WGS) entry which is preliminary data.</text>
</comment>
<dbReference type="RefSeq" id="WP_301621306.1">
    <property type="nucleotide sequence ID" value="NZ_JAOSKY010000002.1"/>
</dbReference>
<evidence type="ECO:0000313" key="1">
    <source>
        <dbReference type="EMBL" id="MCU7247333.1"/>
    </source>
</evidence>
<dbReference type="Proteomes" id="UP001139955">
    <property type="component" value="Unassembled WGS sequence"/>
</dbReference>
<name>A0A9X2XER2_9PSED</name>
<organism evidence="1 2">
    <name type="scientific">Pseudomonas koreensis</name>
    <dbReference type="NCBI Taxonomy" id="198620"/>
    <lineage>
        <taxon>Bacteria</taxon>
        <taxon>Pseudomonadati</taxon>
        <taxon>Pseudomonadota</taxon>
        <taxon>Gammaproteobacteria</taxon>
        <taxon>Pseudomonadales</taxon>
        <taxon>Pseudomonadaceae</taxon>
        <taxon>Pseudomonas</taxon>
    </lineage>
</organism>
<protein>
    <submittedName>
        <fullName evidence="1">Uncharacterized protein</fullName>
    </submittedName>
</protein>
<dbReference type="EMBL" id="JAOSKY010000002">
    <property type="protein sequence ID" value="MCU7247333.1"/>
    <property type="molecule type" value="Genomic_DNA"/>
</dbReference>
<sequence length="222" mass="25522">MGHSVAHKETADSRNSLRHRLDAVGSFFEFVYFSVDEKALIDTSLHKIALSKLYEEIMASQREWHRRIVNQLQMADYPEPYMIWNVDEVAGKALNRKQISKLLKADDGSSERPPLYDDFCNSLDLSKCDELASCRRALFREWTEALGLIESNGVVVLDWSSTIERGPLDCSEQKIHTDWTDFFLDRLAKRVWCLTIWNPEKRTMAALAACTVEPSQIYTLAT</sequence>
<proteinExistence type="predicted"/>